<feature type="transmembrane region" description="Helical" evidence="7">
    <location>
        <begin position="63"/>
        <end position="84"/>
    </location>
</feature>
<evidence type="ECO:0000256" key="4">
    <source>
        <dbReference type="ARBA" id="ARBA00022976"/>
    </source>
</evidence>
<dbReference type="Proteomes" id="UP000324907">
    <property type="component" value="Unassembled WGS sequence"/>
</dbReference>
<dbReference type="PANTHER" id="PTHR16318">
    <property type="entry name" value="GAMMA-SECRETASE SUBUNIT PEN-2"/>
    <property type="match status" value="1"/>
</dbReference>
<accession>A0A5A8CFP8</accession>
<keyword evidence="11" id="KW-1185">Reference proteome</keyword>
<organism evidence="9 11">
    <name type="scientific">Cafeteria roenbergensis</name>
    <name type="common">Marine flagellate</name>
    <dbReference type="NCBI Taxonomy" id="33653"/>
    <lineage>
        <taxon>Eukaryota</taxon>
        <taxon>Sar</taxon>
        <taxon>Stramenopiles</taxon>
        <taxon>Bigyra</taxon>
        <taxon>Opalozoa</taxon>
        <taxon>Bicosoecida</taxon>
        <taxon>Cafeteriaceae</taxon>
        <taxon>Cafeteria</taxon>
    </lineage>
</organism>
<dbReference type="Pfam" id="PF10251">
    <property type="entry name" value="PEN-2"/>
    <property type="match status" value="1"/>
</dbReference>
<reference evidence="11 12" key="1">
    <citation type="submission" date="2019-07" db="EMBL/GenBank/DDBJ databases">
        <title>Genomes of Cafeteria roenbergensis.</title>
        <authorList>
            <person name="Fischer M.G."/>
            <person name="Hackl T."/>
            <person name="Roman M."/>
        </authorList>
    </citation>
    <scope>NUCLEOTIDE SEQUENCE [LARGE SCALE GENOMIC DNA]</scope>
    <source>
        <strain evidence="9 11">BVI</strain>
        <strain evidence="10 12">RCC970-E3</strain>
    </source>
</reference>
<evidence type="ECO:0000256" key="3">
    <source>
        <dbReference type="ARBA" id="ARBA00022692"/>
    </source>
</evidence>
<dbReference type="EMBL" id="HBET01003595">
    <property type="protein sequence ID" value="CAD8558092.1"/>
    <property type="molecule type" value="Transcribed_RNA"/>
</dbReference>
<comment type="similarity">
    <text evidence="2">Belongs to the PEN-2 family.</text>
</comment>
<dbReference type="EMBL" id="VLTL01000060">
    <property type="protein sequence ID" value="KAA0164111.1"/>
    <property type="molecule type" value="Genomic_DNA"/>
</dbReference>
<evidence type="ECO:0000256" key="7">
    <source>
        <dbReference type="SAM" id="Phobius"/>
    </source>
</evidence>
<evidence type="ECO:0000313" key="10">
    <source>
        <dbReference type="EMBL" id="KAA0164111.1"/>
    </source>
</evidence>
<evidence type="ECO:0000313" key="12">
    <source>
        <dbReference type="Proteomes" id="UP000324907"/>
    </source>
</evidence>
<dbReference type="GO" id="GO:0007219">
    <property type="term" value="P:Notch signaling pathway"/>
    <property type="evidence" value="ECO:0007669"/>
    <property type="project" value="UniProtKB-KW"/>
</dbReference>
<gene>
    <name evidence="8" type="ORF">CROE0942_LOCUS2426</name>
    <name evidence="10" type="ORF">FNF28_04024</name>
    <name evidence="9" type="ORF">FNF29_04613</name>
</gene>
<keyword evidence="5 7" id="KW-1133">Transmembrane helix</keyword>
<feature type="transmembrane region" description="Helical" evidence="7">
    <location>
        <begin position="23"/>
        <end position="42"/>
    </location>
</feature>
<proteinExistence type="inferred from homology"/>
<evidence type="ECO:0000256" key="1">
    <source>
        <dbReference type="ARBA" id="ARBA00004141"/>
    </source>
</evidence>
<dbReference type="GO" id="GO:0070765">
    <property type="term" value="C:gamma-secretase complex"/>
    <property type="evidence" value="ECO:0007669"/>
    <property type="project" value="TreeGrafter"/>
</dbReference>
<keyword evidence="6 7" id="KW-0472">Membrane</keyword>
<keyword evidence="4" id="KW-0914">Notch signaling pathway</keyword>
<evidence type="ECO:0000313" key="8">
    <source>
        <dbReference type="EMBL" id="CAD8558092.1"/>
    </source>
</evidence>
<evidence type="ECO:0000256" key="5">
    <source>
        <dbReference type="ARBA" id="ARBA00022989"/>
    </source>
</evidence>
<comment type="subcellular location">
    <subcellularLocation>
        <location evidence="1">Membrane</location>
        <topology evidence="1">Multi-pass membrane protein</topology>
    </subcellularLocation>
</comment>
<evidence type="ECO:0000313" key="9">
    <source>
        <dbReference type="EMBL" id="KAA0151414.1"/>
    </source>
</evidence>
<dbReference type="AlphaFoldDB" id="A0A5A8CFP8"/>
<dbReference type="EMBL" id="VLTN01000027">
    <property type="protein sequence ID" value="KAA0151414.1"/>
    <property type="molecule type" value="Genomic_DNA"/>
</dbReference>
<reference evidence="8" key="2">
    <citation type="submission" date="2021-01" db="EMBL/GenBank/DDBJ databases">
        <authorList>
            <person name="Corre E."/>
            <person name="Pelletier E."/>
            <person name="Niang G."/>
            <person name="Scheremetjew M."/>
            <person name="Finn R."/>
            <person name="Kale V."/>
            <person name="Holt S."/>
            <person name="Cochrane G."/>
            <person name="Meng A."/>
            <person name="Brown T."/>
            <person name="Cohen L."/>
        </authorList>
    </citation>
    <scope>NUCLEOTIDE SEQUENCE</scope>
    <source>
        <strain evidence="8">E4-10</strain>
    </source>
</reference>
<dbReference type="Proteomes" id="UP000323011">
    <property type="component" value="Unassembled WGS sequence"/>
</dbReference>
<evidence type="ECO:0000313" key="11">
    <source>
        <dbReference type="Proteomes" id="UP000323011"/>
    </source>
</evidence>
<keyword evidence="3 7" id="KW-0812">Transmembrane</keyword>
<evidence type="ECO:0008006" key="13">
    <source>
        <dbReference type="Google" id="ProtNLM"/>
    </source>
</evidence>
<protein>
    <recommendedName>
        <fullName evidence="13">Gamma-secretase subunit PEN-2</fullName>
    </recommendedName>
</protein>
<sequence>MPHDLDVAERRMDRANVKLAQRFFYVGLACLPWLWLVNLFYFRSALCSERASPELRTWLKRSAIGAAVFTVIFIAWVVFIQLSWQAIGAQDLLVTTPDTGALWWLDNS</sequence>
<evidence type="ECO:0000256" key="6">
    <source>
        <dbReference type="ARBA" id="ARBA00023136"/>
    </source>
</evidence>
<dbReference type="OMA" id="KMFFGGL"/>
<name>A0A5A8CFP8_CAFRO</name>
<dbReference type="InterPro" id="IPR019379">
    <property type="entry name" value="Gamma_Secretase_Asp_P_PEN2"/>
</dbReference>
<evidence type="ECO:0000256" key="2">
    <source>
        <dbReference type="ARBA" id="ARBA00009607"/>
    </source>
</evidence>
<dbReference type="PANTHER" id="PTHR16318:SF0">
    <property type="entry name" value="GAMMA-SECRETASE SUBUNIT PEN-2"/>
    <property type="match status" value="1"/>
</dbReference>